<evidence type="ECO:0000313" key="7">
    <source>
        <dbReference type="EMBL" id="ABN69906.1"/>
    </source>
</evidence>
<evidence type="ECO:0000259" key="6">
    <source>
        <dbReference type="Pfam" id="PF01248"/>
    </source>
</evidence>
<dbReference type="KEGG" id="smr:Smar_0805"/>
<dbReference type="PANTHER" id="PTHR11449">
    <property type="entry name" value="RIBOSOMAL PROTEIN L30"/>
    <property type="match status" value="1"/>
</dbReference>
<dbReference type="InterPro" id="IPR029064">
    <property type="entry name" value="Ribosomal_eL30-like_sf"/>
</dbReference>
<comment type="similarity">
    <text evidence="1 5">Belongs to the eukaryotic ribosomal protein eL30 family.</text>
</comment>
<keyword evidence="8" id="KW-1185">Reference proteome</keyword>
<dbReference type="GO" id="GO:0003723">
    <property type="term" value="F:RNA binding"/>
    <property type="evidence" value="ECO:0007669"/>
    <property type="project" value="InterPro"/>
</dbReference>
<dbReference type="AlphaFoldDB" id="A3DMP6"/>
<dbReference type="OrthoDB" id="10759at2157"/>
<dbReference type="HOGENOM" id="CLU_130502_1_0_2"/>
<dbReference type="GO" id="GO:0006412">
    <property type="term" value="P:translation"/>
    <property type="evidence" value="ECO:0007669"/>
    <property type="project" value="UniProtKB-UniRule"/>
</dbReference>
<evidence type="ECO:0000256" key="4">
    <source>
        <dbReference type="ARBA" id="ARBA00035231"/>
    </source>
</evidence>
<dbReference type="eggNOG" id="arCOG01752">
    <property type="taxonomic scope" value="Archaea"/>
</dbReference>
<dbReference type="InterPro" id="IPR039109">
    <property type="entry name" value="Ribosomal_eL30-like"/>
</dbReference>
<feature type="domain" description="Ribosomal protein eL8/eL30/eS12/Gadd45" evidence="6">
    <location>
        <begin position="11"/>
        <end position="99"/>
    </location>
</feature>
<gene>
    <name evidence="5" type="primary">rpl30e</name>
    <name evidence="7" type="ordered locus">Smar_0805</name>
</gene>
<dbReference type="EMBL" id="CP000575">
    <property type="protein sequence ID" value="ABN69906.1"/>
    <property type="molecule type" value="Genomic_DNA"/>
</dbReference>
<dbReference type="PRINTS" id="PR00884">
    <property type="entry name" value="RIBOSOMALHS6"/>
</dbReference>
<dbReference type="Gene3D" id="3.30.1330.30">
    <property type="match status" value="1"/>
</dbReference>
<sequence length="107" mass="11585">MPSSSIDFIRALQMAIKTGEVILGSKRTIKLVLHGKAKLVVVAANAPPEIKRDIEYYAKLSNIPVYRFPGTNMELGTLAGKPFGVSAMAIVDPGQSNILEIVEEESE</sequence>
<accession>A3DMP6</accession>
<dbReference type="GO" id="GO:0003735">
    <property type="term" value="F:structural constituent of ribosome"/>
    <property type="evidence" value="ECO:0007669"/>
    <property type="project" value="InterPro"/>
</dbReference>
<dbReference type="GO" id="GO:0022625">
    <property type="term" value="C:cytosolic large ribosomal subunit"/>
    <property type="evidence" value="ECO:0007669"/>
    <property type="project" value="InterPro"/>
</dbReference>
<dbReference type="PROSITE" id="PS00993">
    <property type="entry name" value="RIBOSOMAL_L30E_2"/>
    <property type="match status" value="1"/>
</dbReference>
<keyword evidence="3 5" id="KW-0687">Ribonucleoprotein</keyword>
<protein>
    <recommendedName>
        <fullName evidence="4 5">Large ribosomal subunit protein eL30</fullName>
    </recommendedName>
</protein>
<dbReference type="InterPro" id="IPR022991">
    <property type="entry name" value="Ribosomal_eL30_CS"/>
</dbReference>
<keyword evidence="2 5" id="KW-0689">Ribosomal protein</keyword>
<reference evidence="7 8" key="2">
    <citation type="journal article" date="2009" name="Stand. Genomic Sci.">
        <title>Complete genome sequence of Staphylothermus marinus Stetter and Fiala 1986 type strain F1.</title>
        <authorList>
            <person name="Anderson I.J."/>
            <person name="Sun H."/>
            <person name="Lapidus A."/>
            <person name="Copeland A."/>
            <person name="Glavina Del Rio T."/>
            <person name="Tice H."/>
            <person name="Dalin E."/>
            <person name="Lucas S."/>
            <person name="Barry K."/>
            <person name="Land M."/>
            <person name="Richardson P."/>
            <person name="Huber H."/>
            <person name="Kyrpides N.C."/>
        </authorList>
    </citation>
    <scope>NUCLEOTIDE SEQUENCE [LARGE SCALE GENOMIC DNA]</scope>
    <source>
        <strain evidence="8">ATCC 43588 / DSM 3639 / JCM 9404 / F1</strain>
    </source>
</reference>
<evidence type="ECO:0000256" key="3">
    <source>
        <dbReference type="ARBA" id="ARBA00023274"/>
    </source>
</evidence>
<dbReference type="HAMAP" id="MF_00481">
    <property type="entry name" value="Ribosomal_eL30"/>
    <property type="match status" value="1"/>
</dbReference>
<evidence type="ECO:0000256" key="5">
    <source>
        <dbReference type="HAMAP-Rule" id="MF_00481"/>
    </source>
</evidence>
<dbReference type="STRING" id="399550.Smar_0805"/>
<evidence type="ECO:0000313" key="8">
    <source>
        <dbReference type="Proteomes" id="UP000000254"/>
    </source>
</evidence>
<evidence type="ECO:0000256" key="2">
    <source>
        <dbReference type="ARBA" id="ARBA00022980"/>
    </source>
</evidence>
<proteinExistence type="inferred from homology"/>
<dbReference type="SUPFAM" id="SSF55315">
    <property type="entry name" value="L30e-like"/>
    <property type="match status" value="1"/>
</dbReference>
<dbReference type="Pfam" id="PF01248">
    <property type="entry name" value="Ribosomal_L7Ae"/>
    <property type="match status" value="1"/>
</dbReference>
<dbReference type="RefSeq" id="WP_011839097.1">
    <property type="nucleotide sequence ID" value="NC_009033.1"/>
</dbReference>
<dbReference type="Proteomes" id="UP000000254">
    <property type="component" value="Chromosome"/>
</dbReference>
<reference evidence="8" key="1">
    <citation type="journal article" date="2009" name="BMC Genomics">
        <title>The complete genome sequence of Staphylothermus marinus reveals differences in sulfur metabolism among heterotrophic Crenarchaeota.</title>
        <authorList>
            <person name="Anderson I.J."/>
            <person name="Dharmarajan L."/>
            <person name="Rodriguez J."/>
            <person name="Hooper S."/>
            <person name="Porat I."/>
            <person name="Ulrich L.E."/>
            <person name="Elkins J.G."/>
            <person name="Mavromatis K."/>
            <person name="Sun H."/>
            <person name="Land M."/>
            <person name="Lapidus A."/>
            <person name="Lucas S."/>
            <person name="Barry K."/>
            <person name="Huber H."/>
            <person name="Zhulin I.B."/>
            <person name="Whitman W.B."/>
            <person name="Mukhopadhyay B."/>
            <person name="Woese C."/>
            <person name="Bristow J."/>
            <person name="Kyrpides N."/>
        </authorList>
    </citation>
    <scope>NUCLEOTIDE SEQUENCE [LARGE SCALE GENOMIC DNA]</scope>
    <source>
        <strain evidence="8">ATCC 43588 / DSM 3639 / JCM 9404 / F1</strain>
    </source>
</reference>
<name>A3DMP6_STAMF</name>
<dbReference type="InterPro" id="IPR004038">
    <property type="entry name" value="Ribosomal_eL8/eL30/eS12/Gad45"/>
</dbReference>
<dbReference type="GeneID" id="4907115"/>
<organism evidence="7 8">
    <name type="scientific">Staphylothermus marinus (strain ATCC 43588 / DSM 3639 / JCM 9404 / F1)</name>
    <dbReference type="NCBI Taxonomy" id="399550"/>
    <lineage>
        <taxon>Archaea</taxon>
        <taxon>Thermoproteota</taxon>
        <taxon>Thermoprotei</taxon>
        <taxon>Desulfurococcales</taxon>
        <taxon>Desulfurococcaceae</taxon>
        <taxon>Staphylothermus</taxon>
    </lineage>
</organism>
<dbReference type="NCBIfam" id="NF002172">
    <property type="entry name" value="PRK01018.1"/>
    <property type="match status" value="1"/>
</dbReference>
<evidence type="ECO:0000256" key="1">
    <source>
        <dbReference type="ARBA" id="ARBA00007326"/>
    </source>
</evidence>
<dbReference type="InterPro" id="IPR000231">
    <property type="entry name" value="Ribosomal_eL30"/>
</dbReference>